<gene>
    <name evidence="1" type="ORF">ACFFVB_04365</name>
</gene>
<dbReference type="PANTHER" id="PTHR10151:SF120">
    <property type="entry name" value="BIS(5'-ADENOSYL)-TRIPHOSPHATASE"/>
    <property type="match status" value="1"/>
</dbReference>
<organism evidence="1 2">
    <name type="scientific">Formosa undariae</name>
    <dbReference type="NCBI Taxonomy" id="1325436"/>
    <lineage>
        <taxon>Bacteria</taxon>
        <taxon>Pseudomonadati</taxon>
        <taxon>Bacteroidota</taxon>
        <taxon>Flavobacteriia</taxon>
        <taxon>Flavobacteriales</taxon>
        <taxon>Flavobacteriaceae</taxon>
        <taxon>Formosa</taxon>
    </lineage>
</organism>
<dbReference type="Gene3D" id="3.40.720.10">
    <property type="entry name" value="Alkaline Phosphatase, subunit A"/>
    <property type="match status" value="1"/>
</dbReference>
<dbReference type="CDD" id="cd16018">
    <property type="entry name" value="Enpp"/>
    <property type="match status" value="1"/>
</dbReference>
<dbReference type="EMBL" id="JBHMEZ010000003">
    <property type="protein sequence ID" value="MFB9052305.1"/>
    <property type="molecule type" value="Genomic_DNA"/>
</dbReference>
<proteinExistence type="predicted"/>
<reference evidence="1 2" key="1">
    <citation type="submission" date="2024-09" db="EMBL/GenBank/DDBJ databases">
        <authorList>
            <person name="Sun Q."/>
            <person name="Mori K."/>
        </authorList>
    </citation>
    <scope>NUCLEOTIDE SEQUENCE [LARGE SCALE GENOMIC DNA]</scope>
    <source>
        <strain evidence="1 2">CECT 8286</strain>
    </source>
</reference>
<evidence type="ECO:0000313" key="1">
    <source>
        <dbReference type="EMBL" id="MFB9052305.1"/>
    </source>
</evidence>
<dbReference type="InterPro" id="IPR002591">
    <property type="entry name" value="Phosphodiest/P_Trfase"/>
</dbReference>
<evidence type="ECO:0000313" key="2">
    <source>
        <dbReference type="Proteomes" id="UP001589605"/>
    </source>
</evidence>
<comment type="caution">
    <text evidence="1">The sequence shown here is derived from an EMBL/GenBank/DDBJ whole genome shotgun (WGS) entry which is preliminary data.</text>
</comment>
<sequence length="427" mass="48299">MLSKNKISTLFFIALLPFLFTSCKTGETLKDSTITTNSKKSEKASYVILVSLDGFRWDYVEKYKPKHLSNFIKNGVQAESLIPSYPSKTFPNHYTIATGMYPENHGLIGNAFYSYKKDVTYAIRNREMVEDGSFYGGTPIWVLADQNNMVSSSYFYVGSEADIQGVHPTYYRKYDGKIKNETRISETLDWLKLPKAERPHILTIYFSDLDDIGHWYSPGNDEELKKAILKLDTNLGALFEGVADTGLDVNIIIVSDHGMTTVEATHFISIDDVTNTELYTVIDNGSILNIHPKNNVTVDSILNVLKPKENNFKVYRTENTPGFEYSPKNKDWGSIQIIPDFGYYFSSTLRIESMKANNTKAVGVHGYDTKYKDMHGIFYANGPAFKTDYTMPSFKNIDIYPLMCELLGLKIPASIDGNLDVIKEALK</sequence>
<dbReference type="PROSITE" id="PS51257">
    <property type="entry name" value="PROKAR_LIPOPROTEIN"/>
    <property type="match status" value="1"/>
</dbReference>
<dbReference type="Proteomes" id="UP001589605">
    <property type="component" value="Unassembled WGS sequence"/>
</dbReference>
<dbReference type="RefSeq" id="WP_382381493.1">
    <property type="nucleotide sequence ID" value="NZ_JBHMEZ010000003.1"/>
</dbReference>
<keyword evidence="2" id="KW-1185">Reference proteome</keyword>
<dbReference type="SUPFAM" id="SSF53649">
    <property type="entry name" value="Alkaline phosphatase-like"/>
    <property type="match status" value="1"/>
</dbReference>
<dbReference type="Gene3D" id="3.30.1360.180">
    <property type="match status" value="1"/>
</dbReference>
<dbReference type="InterPro" id="IPR017850">
    <property type="entry name" value="Alkaline_phosphatase_core_sf"/>
</dbReference>
<dbReference type="PANTHER" id="PTHR10151">
    <property type="entry name" value="ECTONUCLEOTIDE PYROPHOSPHATASE/PHOSPHODIESTERASE"/>
    <property type="match status" value="1"/>
</dbReference>
<accession>A0ABV5EYN7</accession>
<name>A0ABV5EYN7_9FLAO</name>
<protein>
    <submittedName>
        <fullName evidence="1">Ectonucleotide pyrophosphatase/phosphodiesterase</fullName>
    </submittedName>
</protein>
<dbReference type="Pfam" id="PF01663">
    <property type="entry name" value="Phosphodiest"/>
    <property type="match status" value="1"/>
</dbReference>